<evidence type="ECO:0000256" key="6">
    <source>
        <dbReference type="ARBA" id="ARBA00022692"/>
    </source>
</evidence>
<dbReference type="GO" id="GO:0015420">
    <property type="term" value="F:ABC-type vitamin B12 transporter activity"/>
    <property type="evidence" value="ECO:0007669"/>
    <property type="project" value="UniProtKB-UniRule"/>
</dbReference>
<dbReference type="NCBIfam" id="TIGR00380">
    <property type="entry name" value="cobal_cbiB"/>
    <property type="match status" value="1"/>
</dbReference>
<comment type="caution">
    <text evidence="9">Lacks conserved residue(s) required for the propagation of feature annotation.</text>
</comment>
<gene>
    <name evidence="9 10" type="primary">cobD</name>
    <name evidence="10" type="ORF">GOQ27_08800</name>
</gene>
<dbReference type="EMBL" id="WSFT01000036">
    <property type="protein sequence ID" value="MBS4538560.1"/>
    <property type="molecule type" value="Genomic_DNA"/>
</dbReference>
<evidence type="ECO:0000256" key="1">
    <source>
        <dbReference type="ARBA" id="ARBA00004651"/>
    </source>
</evidence>
<keyword evidence="11" id="KW-1185">Reference proteome</keyword>
<evidence type="ECO:0000256" key="5">
    <source>
        <dbReference type="ARBA" id="ARBA00022573"/>
    </source>
</evidence>
<evidence type="ECO:0000256" key="4">
    <source>
        <dbReference type="ARBA" id="ARBA00022475"/>
    </source>
</evidence>
<keyword evidence="6 9" id="KW-0812">Transmembrane</keyword>
<keyword evidence="4 9" id="KW-1003">Cell membrane</keyword>
<dbReference type="GO" id="GO:0005886">
    <property type="term" value="C:plasma membrane"/>
    <property type="evidence" value="ECO:0007669"/>
    <property type="project" value="UniProtKB-SubCell"/>
</dbReference>
<dbReference type="AlphaFoldDB" id="A0A942UV31"/>
<name>A0A942UV31_9FIRM</name>
<dbReference type="HAMAP" id="MF_00024">
    <property type="entry name" value="CobD_CbiB"/>
    <property type="match status" value="1"/>
</dbReference>
<dbReference type="Pfam" id="PF03186">
    <property type="entry name" value="CobD_Cbib"/>
    <property type="match status" value="1"/>
</dbReference>
<comment type="caution">
    <text evidence="10">The sequence shown here is derived from an EMBL/GenBank/DDBJ whole genome shotgun (WGS) entry which is preliminary data.</text>
</comment>
<reference evidence="10" key="1">
    <citation type="submission" date="2019-12" db="EMBL/GenBank/DDBJ databases">
        <title>Clostridiaceae gen. nov. sp. nov., isolated from sediment in Xinjiang, China.</title>
        <authorList>
            <person name="Zhang R."/>
        </authorList>
    </citation>
    <scope>NUCLEOTIDE SEQUENCE</scope>
    <source>
        <strain evidence="10">D2Q-11</strain>
    </source>
</reference>
<keyword evidence="5 9" id="KW-0169">Cobalamin biosynthesis</keyword>
<accession>A0A942UV31</accession>
<feature type="transmembrane region" description="Helical" evidence="9">
    <location>
        <begin position="51"/>
        <end position="74"/>
    </location>
</feature>
<comment type="subcellular location">
    <subcellularLocation>
        <location evidence="1 9">Cell membrane</location>
        <topology evidence="1 9">Multi-pass membrane protein</topology>
    </subcellularLocation>
</comment>
<keyword evidence="8 9" id="KW-0472">Membrane</keyword>
<dbReference type="GO" id="GO:0009236">
    <property type="term" value="P:cobalamin biosynthetic process"/>
    <property type="evidence" value="ECO:0007669"/>
    <property type="project" value="UniProtKB-UniRule"/>
</dbReference>
<evidence type="ECO:0000256" key="8">
    <source>
        <dbReference type="ARBA" id="ARBA00023136"/>
    </source>
</evidence>
<evidence type="ECO:0000256" key="9">
    <source>
        <dbReference type="HAMAP-Rule" id="MF_00024"/>
    </source>
</evidence>
<dbReference type="Proteomes" id="UP000724672">
    <property type="component" value="Unassembled WGS sequence"/>
</dbReference>
<protein>
    <recommendedName>
        <fullName evidence="9">Cobalamin biosynthesis protein CobD</fullName>
    </recommendedName>
</protein>
<organism evidence="10 11">
    <name type="scientific">Anaeromonas frigoriresistens</name>
    <dbReference type="NCBI Taxonomy" id="2683708"/>
    <lineage>
        <taxon>Bacteria</taxon>
        <taxon>Bacillati</taxon>
        <taxon>Bacillota</taxon>
        <taxon>Tissierellia</taxon>
        <taxon>Tissierellales</taxon>
        <taxon>Thermohalobacteraceae</taxon>
        <taxon>Anaeromonas</taxon>
    </lineage>
</organism>
<dbReference type="InterPro" id="IPR004485">
    <property type="entry name" value="Cobalamin_biosynth_CobD/CbiB"/>
</dbReference>
<comment type="function">
    <text evidence="9">Converts cobyric acid to cobinamide by the addition of aminopropanol on the F carboxylic group.</text>
</comment>
<dbReference type="PANTHER" id="PTHR34308">
    <property type="entry name" value="COBALAMIN BIOSYNTHESIS PROTEIN CBIB"/>
    <property type="match status" value="1"/>
</dbReference>
<dbReference type="RefSeq" id="WP_203366483.1">
    <property type="nucleotide sequence ID" value="NZ_WSFT01000036.1"/>
</dbReference>
<feature type="transmembrane region" description="Helical" evidence="9">
    <location>
        <begin position="159"/>
        <end position="178"/>
    </location>
</feature>
<dbReference type="GO" id="GO:0048472">
    <property type="term" value="F:threonine-phosphate decarboxylase activity"/>
    <property type="evidence" value="ECO:0007669"/>
    <property type="project" value="InterPro"/>
</dbReference>
<keyword evidence="7 9" id="KW-1133">Transmembrane helix</keyword>
<evidence type="ECO:0000256" key="3">
    <source>
        <dbReference type="ARBA" id="ARBA00006263"/>
    </source>
</evidence>
<evidence type="ECO:0000256" key="2">
    <source>
        <dbReference type="ARBA" id="ARBA00004953"/>
    </source>
</evidence>
<feature type="transmembrane region" description="Helical" evidence="9">
    <location>
        <begin position="300"/>
        <end position="319"/>
    </location>
</feature>
<dbReference type="PANTHER" id="PTHR34308:SF1">
    <property type="entry name" value="COBALAMIN BIOSYNTHESIS PROTEIN CBIB"/>
    <property type="match status" value="1"/>
</dbReference>
<feature type="transmembrane region" description="Helical" evidence="9">
    <location>
        <begin position="81"/>
        <end position="97"/>
    </location>
</feature>
<evidence type="ECO:0000256" key="7">
    <source>
        <dbReference type="ARBA" id="ARBA00022989"/>
    </source>
</evidence>
<evidence type="ECO:0000313" key="10">
    <source>
        <dbReference type="EMBL" id="MBS4538560.1"/>
    </source>
</evidence>
<comment type="pathway">
    <text evidence="2 9">Cofactor biosynthesis; adenosylcobalamin biosynthesis.</text>
</comment>
<sequence>MIMIWVLLISTILDYVLGDPYSWPHPIIFIGKLISFNEKKIRKSKYIPLKIGGFLLVIITLVTVVFIISFILYIANRIHPIINIFITIYLLYTSLAGRCLDKESKKIYEALHKENIVEGRKLISYLVGRDTDKLSENEICRATIETVSENTIDGVLAPLFYMLLGFLIGMPVQFVFIYKTINTLDSMVGYIQHPYTEIGYASAKLDDIVNFIPARIGSILMFIGGSLLGYDWKNGFKILIRDRNNHKSPNAGYPEATVAGLLNIQIGGTNTYFGEKVEKPTIGDNISSLSVKHILDSVKIMYSSEMITVLIMILIMIFIS</sequence>
<proteinExistence type="inferred from homology"/>
<evidence type="ECO:0000313" key="11">
    <source>
        <dbReference type="Proteomes" id="UP000724672"/>
    </source>
</evidence>
<comment type="similarity">
    <text evidence="3 9">Belongs to the CobD/CbiB family.</text>
</comment>